<dbReference type="AlphaFoldDB" id="A0A411YGX5"/>
<protein>
    <submittedName>
        <fullName evidence="1">Cyclase family protein</fullName>
    </submittedName>
</protein>
<dbReference type="PANTHER" id="PTHR34861:SF10">
    <property type="entry name" value="CYCLASE"/>
    <property type="match status" value="1"/>
</dbReference>
<dbReference type="PANTHER" id="PTHR34861">
    <property type="match status" value="1"/>
</dbReference>
<dbReference type="Pfam" id="PF04199">
    <property type="entry name" value="Cyclase"/>
    <property type="match status" value="1"/>
</dbReference>
<dbReference type="SUPFAM" id="SSF102198">
    <property type="entry name" value="Putative cyclase"/>
    <property type="match status" value="1"/>
</dbReference>
<dbReference type="Proteomes" id="UP000291469">
    <property type="component" value="Chromosome"/>
</dbReference>
<gene>
    <name evidence="1" type="ORF">ER308_13560</name>
</gene>
<evidence type="ECO:0000313" key="1">
    <source>
        <dbReference type="EMBL" id="QBI20488.1"/>
    </source>
</evidence>
<accession>A0A411YGX5</accession>
<proteinExistence type="predicted"/>
<sequence>MTAAPLWQRVAGSEVVDLAHALRRGIPASPNHPPFQFALQRRHGDMVRDDGGSAANEIIVTGGHVGTHVDALAHISQDGRLHGGLDAAEVTGNDGFTRLGIDEFPPFAGRGVLLDVAGVRGVDVLPAGEEVTPADLAAAEEAAGTAVGEGDAVLLRTGWSEHIAAPERFRGDRDGTPGPGEAAGSWLAARGVSVVGGETISFEAIQPWTGVRALPVHRQLLVDAGINIIEVMDLRGLAGRGLGAFTFLLAPLKIAGGTGAPARPLALIEPS</sequence>
<dbReference type="KEGG" id="erz:ER308_13560"/>
<dbReference type="InterPro" id="IPR007325">
    <property type="entry name" value="KFase/CYL"/>
</dbReference>
<dbReference type="EMBL" id="CP036402">
    <property type="protein sequence ID" value="QBI20488.1"/>
    <property type="molecule type" value="Genomic_DNA"/>
</dbReference>
<dbReference type="OrthoDB" id="7067800at2"/>
<dbReference type="RefSeq" id="WP_131155484.1">
    <property type="nucleotide sequence ID" value="NZ_CP036402.1"/>
</dbReference>
<dbReference type="InterPro" id="IPR037175">
    <property type="entry name" value="KFase_sf"/>
</dbReference>
<dbReference type="Gene3D" id="3.50.30.50">
    <property type="entry name" value="Putative cyclase"/>
    <property type="match status" value="1"/>
</dbReference>
<organism evidence="1 2">
    <name type="scientific">Egibacter rhizosphaerae</name>
    <dbReference type="NCBI Taxonomy" id="1670831"/>
    <lineage>
        <taxon>Bacteria</taxon>
        <taxon>Bacillati</taxon>
        <taxon>Actinomycetota</taxon>
        <taxon>Nitriliruptoria</taxon>
        <taxon>Egibacterales</taxon>
        <taxon>Egibacteraceae</taxon>
        <taxon>Egibacter</taxon>
    </lineage>
</organism>
<dbReference type="GO" id="GO:0019441">
    <property type="term" value="P:L-tryptophan catabolic process to kynurenine"/>
    <property type="evidence" value="ECO:0007669"/>
    <property type="project" value="InterPro"/>
</dbReference>
<name>A0A411YGX5_9ACTN</name>
<dbReference type="GO" id="GO:0004061">
    <property type="term" value="F:arylformamidase activity"/>
    <property type="evidence" value="ECO:0007669"/>
    <property type="project" value="InterPro"/>
</dbReference>
<evidence type="ECO:0000313" key="2">
    <source>
        <dbReference type="Proteomes" id="UP000291469"/>
    </source>
</evidence>
<reference evidence="1 2" key="1">
    <citation type="submission" date="2019-01" db="EMBL/GenBank/DDBJ databases">
        <title>Egibacter rhizosphaerae EGI 80759T.</title>
        <authorList>
            <person name="Chen D.-D."/>
            <person name="Tian Y."/>
            <person name="Jiao J.-Y."/>
            <person name="Zhang X.-T."/>
            <person name="Zhang Y.-G."/>
            <person name="Zhang Y."/>
            <person name="Xiao M."/>
            <person name="Shu W.-S."/>
            <person name="Li W.-J."/>
        </authorList>
    </citation>
    <scope>NUCLEOTIDE SEQUENCE [LARGE SCALE GENOMIC DNA]</scope>
    <source>
        <strain evidence="1 2">EGI 80759</strain>
    </source>
</reference>
<keyword evidence="2" id="KW-1185">Reference proteome</keyword>